<dbReference type="Proteomes" id="UP001144280">
    <property type="component" value="Unassembled WGS sequence"/>
</dbReference>
<keyword evidence="3" id="KW-0805">Transcription regulation</keyword>
<evidence type="ECO:0000259" key="7">
    <source>
        <dbReference type="PROSITE" id="PS51755"/>
    </source>
</evidence>
<keyword evidence="2" id="KW-0902">Two-component regulatory system</keyword>
<dbReference type="RefSeq" id="WP_281903731.1">
    <property type="nucleotide sequence ID" value="NZ_BSDI01000057.1"/>
</dbReference>
<dbReference type="PROSITE" id="PS51755">
    <property type="entry name" value="OMPR_PHOB"/>
    <property type="match status" value="1"/>
</dbReference>
<dbReference type="Pfam" id="PF00486">
    <property type="entry name" value="Trans_reg_C"/>
    <property type="match status" value="1"/>
</dbReference>
<accession>A0ABQ5R6B0</accession>
<evidence type="ECO:0000256" key="5">
    <source>
        <dbReference type="ARBA" id="ARBA00023163"/>
    </source>
</evidence>
<comment type="caution">
    <text evidence="8">The sequence shown here is derived from an EMBL/GenBank/DDBJ whole genome shotgun (WGS) entry which is preliminary data.</text>
</comment>
<evidence type="ECO:0000256" key="2">
    <source>
        <dbReference type="ARBA" id="ARBA00023012"/>
    </source>
</evidence>
<protein>
    <recommendedName>
        <fullName evidence="7">OmpR/PhoB-type domain-containing protein</fullName>
    </recommendedName>
</protein>
<feature type="DNA-binding region" description="OmpR/PhoB-type" evidence="6">
    <location>
        <begin position="62"/>
        <end position="157"/>
    </location>
</feature>
<gene>
    <name evidence="8" type="ORF">Pa4123_75130</name>
</gene>
<evidence type="ECO:0000313" key="9">
    <source>
        <dbReference type="Proteomes" id="UP001144280"/>
    </source>
</evidence>
<dbReference type="PANTHER" id="PTHR48111:SF1">
    <property type="entry name" value="TWO-COMPONENT RESPONSE REGULATOR ORR33"/>
    <property type="match status" value="1"/>
</dbReference>
<name>A0ABQ5R6B0_9ACTN</name>
<dbReference type="PANTHER" id="PTHR48111">
    <property type="entry name" value="REGULATOR OF RPOS"/>
    <property type="match status" value="1"/>
</dbReference>
<organism evidence="8 9">
    <name type="scientific">Phytohabitans aurantiacus</name>
    <dbReference type="NCBI Taxonomy" id="3016789"/>
    <lineage>
        <taxon>Bacteria</taxon>
        <taxon>Bacillati</taxon>
        <taxon>Actinomycetota</taxon>
        <taxon>Actinomycetes</taxon>
        <taxon>Micromonosporales</taxon>
        <taxon>Micromonosporaceae</taxon>
    </lineage>
</organism>
<dbReference type="SMART" id="SM00862">
    <property type="entry name" value="Trans_reg_C"/>
    <property type="match status" value="1"/>
</dbReference>
<reference evidence="8" key="1">
    <citation type="submission" date="2022-12" db="EMBL/GenBank/DDBJ databases">
        <title>New Phytohabitans aurantiacus sp. RD004123 nov., an actinomycete isolated from soil.</title>
        <authorList>
            <person name="Triningsih D.W."/>
            <person name="Harunari E."/>
            <person name="Igarashi Y."/>
        </authorList>
    </citation>
    <scope>NUCLEOTIDE SEQUENCE</scope>
    <source>
        <strain evidence="8">RD004123</strain>
    </source>
</reference>
<evidence type="ECO:0000256" key="1">
    <source>
        <dbReference type="ARBA" id="ARBA00022553"/>
    </source>
</evidence>
<feature type="domain" description="OmpR/PhoB-type" evidence="7">
    <location>
        <begin position="62"/>
        <end position="157"/>
    </location>
</feature>
<keyword evidence="4 6" id="KW-0238">DNA-binding</keyword>
<dbReference type="InterPro" id="IPR001867">
    <property type="entry name" value="OmpR/PhoB-type_DNA-bd"/>
</dbReference>
<dbReference type="InterPro" id="IPR016032">
    <property type="entry name" value="Sig_transdc_resp-reg_C-effctor"/>
</dbReference>
<dbReference type="SUPFAM" id="SSF46894">
    <property type="entry name" value="C-terminal effector domain of the bipartite response regulators"/>
    <property type="match status" value="1"/>
</dbReference>
<keyword evidence="5" id="KW-0804">Transcription</keyword>
<proteinExistence type="predicted"/>
<evidence type="ECO:0000313" key="8">
    <source>
        <dbReference type="EMBL" id="GLI02235.1"/>
    </source>
</evidence>
<dbReference type="CDD" id="cd00383">
    <property type="entry name" value="trans_reg_C"/>
    <property type="match status" value="1"/>
</dbReference>
<keyword evidence="9" id="KW-1185">Reference proteome</keyword>
<dbReference type="EMBL" id="BSDI01000057">
    <property type="protein sequence ID" value="GLI02235.1"/>
    <property type="molecule type" value="Genomic_DNA"/>
</dbReference>
<sequence length="166" mass="18520">MSIATLPTHAPVTLAVRLSLPGEASLQPETRQLLQTLRELAERSNEVTIQALSELATAPEATEQSEHEPVRILPDSRDAYRGAAPLSLTRVEFDLLLFLAENPRRAFTRPQLLAAVWGHTHASGRTVDVHIRRLRAKIGEELPLITTVYGIGYRLHDRAPIVVERR</sequence>
<keyword evidence="1" id="KW-0597">Phosphoprotein</keyword>
<dbReference type="InterPro" id="IPR039420">
    <property type="entry name" value="WalR-like"/>
</dbReference>
<dbReference type="InterPro" id="IPR036388">
    <property type="entry name" value="WH-like_DNA-bd_sf"/>
</dbReference>
<evidence type="ECO:0000256" key="3">
    <source>
        <dbReference type="ARBA" id="ARBA00023015"/>
    </source>
</evidence>
<dbReference type="Gene3D" id="1.10.10.10">
    <property type="entry name" value="Winged helix-like DNA-binding domain superfamily/Winged helix DNA-binding domain"/>
    <property type="match status" value="1"/>
</dbReference>
<evidence type="ECO:0000256" key="6">
    <source>
        <dbReference type="PROSITE-ProRule" id="PRU01091"/>
    </source>
</evidence>
<evidence type="ECO:0000256" key="4">
    <source>
        <dbReference type="ARBA" id="ARBA00023125"/>
    </source>
</evidence>